<keyword evidence="1" id="KW-0472">Membrane</keyword>
<dbReference type="PROSITE" id="PS51704">
    <property type="entry name" value="GP_PDE"/>
    <property type="match status" value="1"/>
</dbReference>
<dbReference type="OMA" id="EENHTCI"/>
<sequence>MKFSTLKILVYIIFIGIGSLIYYENNFNDRITHSQKERQVVFEKYSPDKTLILSHRGSRYLLPENTILAFQTAMDLGADVIETDVRLTSDGELVMFHDKLVDRTTNGSGVVESHTLQELRYLDAGYRFSPDNGTSYPYRSKGIKIPTIWELFHKLSPDYQINIEIKEDDVVVAEKLWKAITEAMEGTGRKSRSLVIGCRFCAPTKRIRELAQQYANEKGLDRLPITTSGCEKEVTKFVILSQLYLAKIYYRFKPIDSFELLQIPTHSGAIRLDNEKVLSSAKHLGLHTHFWVINNVQEINRVLDLNVEGIISDRPERCIRIFKERGMKPQSQIIPQPLPNNSTGTYFQPTFDIEENHTCISLVCKLLQKSYHIAISLSLAFIVYRIFKKKY</sequence>
<feature type="transmembrane region" description="Helical" evidence="1">
    <location>
        <begin position="370"/>
        <end position="387"/>
    </location>
</feature>
<name>A0A151ZHZ5_TIELA</name>
<comment type="caution">
    <text evidence="3">The sequence shown here is derived from an EMBL/GenBank/DDBJ whole genome shotgun (WGS) entry which is preliminary data.</text>
</comment>
<dbReference type="PANTHER" id="PTHR43805">
    <property type="entry name" value="GLYCEROPHOSPHORYL DIESTER PHOSPHODIESTERASE"/>
    <property type="match status" value="1"/>
</dbReference>
<dbReference type="GO" id="GO:0008081">
    <property type="term" value="F:phosphoric diester hydrolase activity"/>
    <property type="evidence" value="ECO:0007669"/>
    <property type="project" value="InterPro"/>
</dbReference>
<organism evidence="3 4">
    <name type="scientific">Tieghemostelium lacteum</name>
    <name type="common">Slime mold</name>
    <name type="synonym">Dictyostelium lacteum</name>
    <dbReference type="NCBI Taxonomy" id="361077"/>
    <lineage>
        <taxon>Eukaryota</taxon>
        <taxon>Amoebozoa</taxon>
        <taxon>Evosea</taxon>
        <taxon>Eumycetozoa</taxon>
        <taxon>Dictyostelia</taxon>
        <taxon>Dictyosteliales</taxon>
        <taxon>Raperosteliaceae</taxon>
        <taxon>Tieghemostelium</taxon>
    </lineage>
</organism>
<dbReference type="Gene3D" id="3.20.20.190">
    <property type="entry name" value="Phosphatidylinositol (PI) phosphodiesterase"/>
    <property type="match status" value="1"/>
</dbReference>
<dbReference type="AlphaFoldDB" id="A0A151ZHZ5"/>
<accession>A0A151ZHZ5</accession>
<feature type="transmembrane region" description="Helical" evidence="1">
    <location>
        <begin position="5"/>
        <end position="23"/>
    </location>
</feature>
<evidence type="ECO:0000313" key="4">
    <source>
        <dbReference type="Proteomes" id="UP000076078"/>
    </source>
</evidence>
<feature type="domain" description="GP-PDE" evidence="2">
    <location>
        <begin position="50"/>
        <end position="322"/>
    </location>
</feature>
<dbReference type="SUPFAM" id="SSF51695">
    <property type="entry name" value="PLC-like phosphodiesterases"/>
    <property type="match status" value="1"/>
</dbReference>
<proteinExistence type="predicted"/>
<evidence type="ECO:0000313" key="3">
    <source>
        <dbReference type="EMBL" id="KYQ93519.1"/>
    </source>
</evidence>
<dbReference type="EMBL" id="LODT01000028">
    <property type="protein sequence ID" value="KYQ93519.1"/>
    <property type="molecule type" value="Genomic_DNA"/>
</dbReference>
<evidence type="ECO:0000259" key="2">
    <source>
        <dbReference type="PROSITE" id="PS51704"/>
    </source>
</evidence>
<gene>
    <name evidence="3" type="ORF">DLAC_06220</name>
</gene>
<dbReference type="InParanoid" id="A0A151ZHZ5"/>
<dbReference type="CDD" id="cd08561">
    <property type="entry name" value="GDPD_cytoplasmic_ScUgpQ2_like"/>
    <property type="match status" value="1"/>
</dbReference>
<dbReference type="PANTHER" id="PTHR43805:SF1">
    <property type="entry name" value="GP-PDE DOMAIN-CONTAINING PROTEIN"/>
    <property type="match status" value="1"/>
</dbReference>
<dbReference type="Pfam" id="PF03009">
    <property type="entry name" value="GDPD"/>
    <property type="match status" value="1"/>
</dbReference>
<dbReference type="InterPro" id="IPR017946">
    <property type="entry name" value="PLC-like_Pdiesterase_TIM-brl"/>
</dbReference>
<evidence type="ECO:0000256" key="1">
    <source>
        <dbReference type="SAM" id="Phobius"/>
    </source>
</evidence>
<keyword evidence="1" id="KW-0812">Transmembrane</keyword>
<dbReference type="STRING" id="361077.A0A151ZHZ5"/>
<protein>
    <recommendedName>
        <fullName evidence="2">GP-PDE domain-containing protein</fullName>
    </recommendedName>
</protein>
<keyword evidence="4" id="KW-1185">Reference proteome</keyword>
<dbReference type="OrthoDB" id="197419at2759"/>
<dbReference type="InterPro" id="IPR030395">
    <property type="entry name" value="GP_PDE_dom"/>
</dbReference>
<dbReference type="GO" id="GO:0006629">
    <property type="term" value="P:lipid metabolic process"/>
    <property type="evidence" value="ECO:0007669"/>
    <property type="project" value="InterPro"/>
</dbReference>
<keyword evidence="1" id="KW-1133">Transmembrane helix</keyword>
<reference evidence="3 4" key="1">
    <citation type="submission" date="2015-12" db="EMBL/GenBank/DDBJ databases">
        <title>Dictyostelia acquired genes for synthesis and detection of signals that induce cell-type specialization by lateral gene transfer from prokaryotes.</title>
        <authorList>
            <person name="Gloeckner G."/>
            <person name="Schaap P."/>
        </authorList>
    </citation>
    <scope>NUCLEOTIDE SEQUENCE [LARGE SCALE GENOMIC DNA]</scope>
    <source>
        <strain evidence="3 4">TK</strain>
    </source>
</reference>
<dbReference type="Proteomes" id="UP000076078">
    <property type="component" value="Unassembled WGS sequence"/>
</dbReference>